<dbReference type="GO" id="GO:0005524">
    <property type="term" value="F:ATP binding"/>
    <property type="evidence" value="ECO:0007669"/>
    <property type="project" value="UniProtKB-KW"/>
</dbReference>
<protein>
    <submittedName>
        <fullName evidence="8">DEAD/DEAH box helicase</fullName>
    </submittedName>
</protein>
<dbReference type="CDD" id="cd18011">
    <property type="entry name" value="DEXDc_RapA"/>
    <property type="match status" value="1"/>
</dbReference>
<dbReference type="GO" id="GO:0016787">
    <property type="term" value="F:hydrolase activity"/>
    <property type="evidence" value="ECO:0007669"/>
    <property type="project" value="UniProtKB-KW"/>
</dbReference>
<dbReference type="CDD" id="cd18793">
    <property type="entry name" value="SF2_C_SNF"/>
    <property type="match status" value="1"/>
</dbReference>
<dbReference type="SMART" id="SM00487">
    <property type="entry name" value="DEXDc"/>
    <property type="match status" value="1"/>
</dbReference>
<evidence type="ECO:0000259" key="7">
    <source>
        <dbReference type="PROSITE" id="PS51194"/>
    </source>
</evidence>
<evidence type="ECO:0000313" key="8">
    <source>
        <dbReference type="EMBL" id="TVT33449.1"/>
    </source>
</evidence>
<reference evidence="8 9" key="1">
    <citation type="submission" date="2019-07" db="EMBL/GenBank/DDBJ databases">
        <title>The pathways for chlorine oxyanion respiration interact through the shared metabolite chlorate.</title>
        <authorList>
            <person name="Barnum T.P."/>
            <person name="Cheng Y."/>
            <person name="Hill K.A."/>
            <person name="Lucas L.N."/>
            <person name="Carlson H.K."/>
            <person name="Coates J.D."/>
        </authorList>
    </citation>
    <scope>NUCLEOTIDE SEQUENCE [LARGE SCALE GENOMIC DNA]</scope>
    <source>
        <strain evidence="8">UCB</strain>
    </source>
</reference>
<evidence type="ECO:0000256" key="5">
    <source>
        <dbReference type="SAM" id="Coils"/>
    </source>
</evidence>
<dbReference type="EMBL" id="VMRX01000022">
    <property type="protein sequence ID" value="TVT33449.1"/>
    <property type="molecule type" value="Genomic_DNA"/>
</dbReference>
<feature type="coiled-coil region" evidence="5">
    <location>
        <begin position="869"/>
        <end position="919"/>
    </location>
</feature>
<dbReference type="Pfam" id="PF00176">
    <property type="entry name" value="SNF2-rel_dom"/>
    <property type="match status" value="1"/>
</dbReference>
<evidence type="ECO:0000256" key="4">
    <source>
        <dbReference type="ARBA" id="ARBA00022840"/>
    </source>
</evidence>
<dbReference type="PANTHER" id="PTHR45766">
    <property type="entry name" value="DNA ANNEALING HELICASE AND ENDONUCLEASE ZRANB3 FAMILY MEMBER"/>
    <property type="match status" value="1"/>
</dbReference>
<dbReference type="Proteomes" id="UP000319142">
    <property type="component" value="Unassembled WGS sequence"/>
</dbReference>
<dbReference type="InterPro" id="IPR001650">
    <property type="entry name" value="Helicase_C-like"/>
</dbReference>
<evidence type="ECO:0000259" key="6">
    <source>
        <dbReference type="PROSITE" id="PS51192"/>
    </source>
</evidence>
<dbReference type="SUPFAM" id="SSF52540">
    <property type="entry name" value="P-loop containing nucleoside triphosphate hydrolases"/>
    <property type="match status" value="2"/>
</dbReference>
<name>A0A558BAB9_9GAMM</name>
<dbReference type="InterPro" id="IPR000330">
    <property type="entry name" value="SNF2_N"/>
</dbReference>
<keyword evidence="2" id="KW-0378">Hydrolase</keyword>
<dbReference type="Pfam" id="PF00271">
    <property type="entry name" value="Helicase_C"/>
    <property type="match status" value="1"/>
</dbReference>
<keyword evidence="3 8" id="KW-0347">Helicase</keyword>
<evidence type="ECO:0000256" key="2">
    <source>
        <dbReference type="ARBA" id="ARBA00022801"/>
    </source>
</evidence>
<dbReference type="GO" id="GO:0004386">
    <property type="term" value="F:helicase activity"/>
    <property type="evidence" value="ECO:0007669"/>
    <property type="project" value="UniProtKB-KW"/>
</dbReference>
<dbReference type="InterPro" id="IPR049730">
    <property type="entry name" value="SNF2/RAD54-like_C"/>
</dbReference>
<dbReference type="PROSITE" id="PS51194">
    <property type="entry name" value="HELICASE_CTER"/>
    <property type="match status" value="1"/>
</dbReference>
<dbReference type="AlphaFoldDB" id="A0A558BAB9"/>
<dbReference type="InterPro" id="IPR038718">
    <property type="entry name" value="SNF2-like_sf"/>
</dbReference>
<dbReference type="PANTHER" id="PTHR45766:SF6">
    <property type="entry name" value="SWI_SNF-RELATED MATRIX-ASSOCIATED ACTIN-DEPENDENT REGULATOR OF CHROMATIN SUBFAMILY A-LIKE PROTEIN 1"/>
    <property type="match status" value="1"/>
</dbReference>
<sequence length="959" mass="110729">MTITDYHAKYFAYELTRQRRGGDVGRLTQSLFDASVDLNPHQIDAALFALQNPLVKGVILADEVGLGKTIEAALVLAQYWAERRRRLIVVCPAALRKQWANELAEKFHLPSQVLDARTYKELRKQGIADPFDQPGVNVMSYNFAAKMSDKLRLTPWDLVVFDEAHKLRNAHRESHRTGQAIKEAFGACNKLLLTATPLQNSLMELYGLSTVIDSQLFGDALSFRRQYLRGGEDLEGLKDRLQEFTKRTLRKQVLEYIRYTQRRAITIPFAPSEDELRLYHLVSAYLQRENSYGVPLQQRHLVTLVVRKLLASSTSAIINTLETMIDRLKRLEQAQEDEDNWLEKLIGSEDVEDDFLDEAAVEEGVYEADVEEQREPIQLDRLRGEIAELEQYLDLAHKITEDAKSGALLNALEQGFSHMTEMGAERKAVIFTESRRTQEYLLQFLGRHGYLGKVATFSGTNNSATTQAIYKRWLARNEGSDQITGSPAVDRRTAIIDHFRDDAEILIATEAAAEGVNLQFCSLVVNYDLPWNPQRVEQRIGRCHRYGQKFDVVVINFLNQKNEADRRVLELLSDKFHLFDGLFGASDEVLGRIESGVDFEKRIAAIYDTCRSQAEIEQAFNDLQKELEVSINRRMQETQEKLLEHFDAQIHDLLKIQRERAEQQLDRVSRLFWQLTRHQLAPFATFDEKRLAFELNESPLTKVNTGAYELIRKGEKPSEHAHLYRLSHPLGEYVLDTGRRLETPVKEMVFNLTGHEAKLSALQNLPEKSGWLELNLLELQSFQREEHLVFTAVADDGQLLDEEQCELIFRLHGEVLSNDADGPDQQPGRQLSETVTRQLDARLSRLLDENNEYFQRERTKLEGWADDQLLSAEQKLEDTKTQIKEAKRQSRLAESVEDQKHAQEEIKRLSKLQRRQRQEIFDVEDEIEARRDALIDALERQMHQSSSTHHLFRIRWRLE</sequence>
<evidence type="ECO:0000313" key="9">
    <source>
        <dbReference type="Proteomes" id="UP000319142"/>
    </source>
</evidence>
<organism evidence="8 9">
    <name type="scientific">Marinobacter vinifirmus</name>
    <dbReference type="NCBI Taxonomy" id="355591"/>
    <lineage>
        <taxon>Bacteria</taxon>
        <taxon>Pseudomonadati</taxon>
        <taxon>Pseudomonadota</taxon>
        <taxon>Gammaproteobacteria</taxon>
        <taxon>Pseudomonadales</taxon>
        <taxon>Marinobacteraceae</taxon>
        <taxon>Marinobacter</taxon>
    </lineage>
</organism>
<dbReference type="PROSITE" id="PS51192">
    <property type="entry name" value="HELICASE_ATP_BIND_1"/>
    <property type="match status" value="1"/>
</dbReference>
<dbReference type="InterPro" id="IPR014001">
    <property type="entry name" value="Helicase_ATP-bd"/>
</dbReference>
<dbReference type="InterPro" id="IPR027417">
    <property type="entry name" value="P-loop_NTPase"/>
</dbReference>
<dbReference type="Gene3D" id="3.40.50.300">
    <property type="entry name" value="P-loop containing nucleotide triphosphate hydrolases"/>
    <property type="match status" value="1"/>
</dbReference>
<gene>
    <name evidence="8" type="ORF">FHK81_09065</name>
</gene>
<keyword evidence="4" id="KW-0067">ATP-binding</keyword>
<feature type="domain" description="Helicase ATP-binding" evidence="6">
    <location>
        <begin position="49"/>
        <end position="215"/>
    </location>
</feature>
<keyword evidence="1" id="KW-0547">Nucleotide-binding</keyword>
<dbReference type="SMART" id="SM00490">
    <property type="entry name" value="HELICc"/>
    <property type="match status" value="1"/>
</dbReference>
<dbReference type="RefSeq" id="WP_273133507.1">
    <property type="nucleotide sequence ID" value="NZ_VMRX01000022.1"/>
</dbReference>
<comment type="caution">
    <text evidence="8">The sequence shown here is derived from an EMBL/GenBank/DDBJ whole genome shotgun (WGS) entry which is preliminary data.</text>
</comment>
<accession>A0A558BAB9</accession>
<feature type="domain" description="Helicase C-terminal" evidence="7">
    <location>
        <begin position="411"/>
        <end position="590"/>
    </location>
</feature>
<evidence type="ECO:0000256" key="3">
    <source>
        <dbReference type="ARBA" id="ARBA00022806"/>
    </source>
</evidence>
<proteinExistence type="predicted"/>
<dbReference type="Gene3D" id="3.40.50.10810">
    <property type="entry name" value="Tandem AAA-ATPase domain"/>
    <property type="match status" value="1"/>
</dbReference>
<evidence type="ECO:0000256" key="1">
    <source>
        <dbReference type="ARBA" id="ARBA00022741"/>
    </source>
</evidence>
<dbReference type="InterPro" id="IPR057342">
    <property type="entry name" value="DEXDc_RapA"/>
</dbReference>
<keyword evidence="5" id="KW-0175">Coiled coil</keyword>